<dbReference type="InterPro" id="IPR010982">
    <property type="entry name" value="Lambda_DNA-bd_dom_sf"/>
</dbReference>
<feature type="non-terminal residue" evidence="2">
    <location>
        <position position="1"/>
    </location>
</feature>
<accession>A0A0F9CNZ1</accession>
<dbReference type="AlphaFoldDB" id="A0A0F9CNZ1"/>
<dbReference type="EMBL" id="LAZR01035203">
    <property type="protein sequence ID" value="KKL28142.1"/>
    <property type="molecule type" value="Genomic_DNA"/>
</dbReference>
<name>A0A0F9CNZ1_9ZZZZ</name>
<evidence type="ECO:0000259" key="1">
    <source>
        <dbReference type="PROSITE" id="PS50943"/>
    </source>
</evidence>
<dbReference type="Pfam" id="PF01381">
    <property type="entry name" value="HTH_3"/>
    <property type="match status" value="1"/>
</dbReference>
<dbReference type="Gene3D" id="1.10.260.40">
    <property type="entry name" value="lambda repressor-like DNA-binding domains"/>
    <property type="match status" value="1"/>
</dbReference>
<dbReference type="InterPro" id="IPR001387">
    <property type="entry name" value="Cro/C1-type_HTH"/>
</dbReference>
<organism evidence="2">
    <name type="scientific">marine sediment metagenome</name>
    <dbReference type="NCBI Taxonomy" id="412755"/>
    <lineage>
        <taxon>unclassified sequences</taxon>
        <taxon>metagenomes</taxon>
        <taxon>ecological metagenomes</taxon>
    </lineage>
</organism>
<evidence type="ECO:0000313" key="2">
    <source>
        <dbReference type="EMBL" id="KKL28142.1"/>
    </source>
</evidence>
<dbReference type="GO" id="GO:0003677">
    <property type="term" value="F:DNA binding"/>
    <property type="evidence" value="ECO:0007669"/>
    <property type="project" value="InterPro"/>
</dbReference>
<protein>
    <recommendedName>
        <fullName evidence="1">HTH cro/C1-type domain-containing protein</fullName>
    </recommendedName>
</protein>
<comment type="caution">
    <text evidence="2">The sequence shown here is derived from an EMBL/GenBank/DDBJ whole genome shotgun (WGS) entry which is preliminary data.</text>
</comment>
<reference evidence="2" key="1">
    <citation type="journal article" date="2015" name="Nature">
        <title>Complex archaea that bridge the gap between prokaryotes and eukaryotes.</title>
        <authorList>
            <person name="Spang A."/>
            <person name="Saw J.H."/>
            <person name="Jorgensen S.L."/>
            <person name="Zaremba-Niedzwiedzka K."/>
            <person name="Martijn J."/>
            <person name="Lind A.E."/>
            <person name="van Eijk R."/>
            <person name="Schleper C."/>
            <person name="Guy L."/>
            <person name="Ettema T.J."/>
        </authorList>
    </citation>
    <scope>NUCLEOTIDE SEQUENCE</scope>
</reference>
<dbReference type="SUPFAM" id="SSF47413">
    <property type="entry name" value="lambda repressor-like DNA-binding domains"/>
    <property type="match status" value="1"/>
</dbReference>
<proteinExistence type="predicted"/>
<dbReference type="CDD" id="cd00093">
    <property type="entry name" value="HTH_XRE"/>
    <property type="match status" value="1"/>
</dbReference>
<sequence>AVMVTSVQIEKFRKKQSLSREELAVKVGVSAQTIWRWEHGGTIPEPERRLLTQVMERREVAE</sequence>
<dbReference type="PROSITE" id="PS50943">
    <property type="entry name" value="HTH_CROC1"/>
    <property type="match status" value="1"/>
</dbReference>
<feature type="domain" description="HTH cro/C1-type" evidence="1">
    <location>
        <begin position="9"/>
        <end position="44"/>
    </location>
</feature>
<gene>
    <name evidence="2" type="ORF">LCGC14_2378160</name>
</gene>